<organism evidence="2 3">
    <name type="scientific">Mytilus edulis</name>
    <name type="common">Blue mussel</name>
    <dbReference type="NCBI Taxonomy" id="6550"/>
    <lineage>
        <taxon>Eukaryota</taxon>
        <taxon>Metazoa</taxon>
        <taxon>Spiralia</taxon>
        <taxon>Lophotrochozoa</taxon>
        <taxon>Mollusca</taxon>
        <taxon>Bivalvia</taxon>
        <taxon>Autobranchia</taxon>
        <taxon>Pteriomorphia</taxon>
        <taxon>Mytilida</taxon>
        <taxon>Mytiloidea</taxon>
        <taxon>Mytilidae</taxon>
        <taxon>Mytilinae</taxon>
        <taxon>Mytilus</taxon>
    </lineage>
</organism>
<accession>A0A8S3RQF7</accession>
<keyword evidence="1" id="KW-0812">Transmembrane</keyword>
<evidence type="ECO:0000256" key="1">
    <source>
        <dbReference type="SAM" id="Phobius"/>
    </source>
</evidence>
<keyword evidence="1" id="KW-0472">Membrane</keyword>
<evidence type="ECO:0000313" key="2">
    <source>
        <dbReference type="EMBL" id="CAG2210613.1"/>
    </source>
</evidence>
<evidence type="ECO:0000313" key="3">
    <source>
        <dbReference type="Proteomes" id="UP000683360"/>
    </source>
</evidence>
<reference evidence="2" key="1">
    <citation type="submission" date="2021-03" db="EMBL/GenBank/DDBJ databases">
        <authorList>
            <person name="Bekaert M."/>
        </authorList>
    </citation>
    <scope>NUCLEOTIDE SEQUENCE</scope>
</reference>
<dbReference type="OrthoDB" id="6180868at2759"/>
<protein>
    <submittedName>
        <fullName evidence="2">Uncharacterized protein</fullName>
    </submittedName>
</protein>
<dbReference type="Proteomes" id="UP000683360">
    <property type="component" value="Unassembled WGS sequence"/>
</dbReference>
<name>A0A8S3RQF7_MYTED</name>
<keyword evidence="3" id="KW-1185">Reference proteome</keyword>
<proteinExistence type="predicted"/>
<gene>
    <name evidence="2" type="ORF">MEDL_24707</name>
</gene>
<sequence length="501" mass="56875">MVFHSLQRTTPQFWFLRNAPKYLDTNYWMKQVVSDNMDSLQFVEGGAKLTTEDHIDYSLFFQSLQTDVHQHNGITWNQARDKCKPFGLENRVDYLQKSAILDKREFWIGKAIYREPTRWIEIIGNKCNKHIVSVFNINKLTVLLITVLILVSLGVFPLGNVMHFTQWHQLEHVNKNVNLKTGDELWLQEETPKNYNGRVHESLDPGNCTSICCGTCNMPTKNVNQLESRRCGTVDSRIIGRCDSSVTESITQSTLSTIDMSKDKENIFSVGQSLTSANGNKSLHTQGPINTDTLSRSSLLTLDMSKGAQTSTSSGQLKSISNHKTIPTVLRCANLDLYDKSKGIFKETTKSVKEDTNQIHFSNSIYQDSNNTSDRMSTMPTSNQTYGLDGVSTPVYAEVNKSKKLENPDETYTDAGYGEYDHLHDIQNRKTCPQENIYDSHGALRNEEDQTYDSSDFGKGKINERNDLYEHSFSVVEGDYMSNGNHDSHNKYNANIYNRAT</sequence>
<comment type="caution">
    <text evidence="2">The sequence shown here is derived from an EMBL/GenBank/DDBJ whole genome shotgun (WGS) entry which is preliminary data.</text>
</comment>
<dbReference type="EMBL" id="CAJPWZ010001242">
    <property type="protein sequence ID" value="CAG2210613.1"/>
    <property type="molecule type" value="Genomic_DNA"/>
</dbReference>
<feature type="transmembrane region" description="Helical" evidence="1">
    <location>
        <begin position="140"/>
        <end position="159"/>
    </location>
</feature>
<dbReference type="AlphaFoldDB" id="A0A8S3RQF7"/>
<keyword evidence="1" id="KW-1133">Transmembrane helix</keyword>